<keyword evidence="1" id="KW-1133">Transmembrane helix</keyword>
<protein>
    <submittedName>
        <fullName evidence="2">Uncharacterized protein</fullName>
    </submittedName>
</protein>
<feature type="non-terminal residue" evidence="2">
    <location>
        <position position="1"/>
    </location>
</feature>
<keyword evidence="1" id="KW-0472">Membrane</keyword>
<reference evidence="2 3" key="1">
    <citation type="submission" date="2018-10" db="EMBL/GenBank/DDBJ databases">
        <title>Sinomicrobium pectinilyticum sp. nov., a pectinase-producing bacterium isolated from alkaline and saline soil, and emended description of the genus Sinomicrobium.</title>
        <authorList>
            <person name="Cheng B."/>
            <person name="Li C."/>
            <person name="Lai Q."/>
            <person name="Du M."/>
            <person name="Shao Z."/>
            <person name="Xu P."/>
            <person name="Yang C."/>
        </authorList>
    </citation>
    <scope>NUCLEOTIDE SEQUENCE [LARGE SCALE GENOMIC DNA]</scope>
    <source>
        <strain evidence="2 3">5DNS001</strain>
    </source>
</reference>
<name>A0A3N0E571_SINP1</name>
<proteinExistence type="predicted"/>
<evidence type="ECO:0000256" key="1">
    <source>
        <dbReference type="SAM" id="Phobius"/>
    </source>
</evidence>
<keyword evidence="3" id="KW-1185">Reference proteome</keyword>
<dbReference type="EMBL" id="RJTM01000108">
    <property type="protein sequence ID" value="RNL82968.1"/>
    <property type="molecule type" value="Genomic_DNA"/>
</dbReference>
<evidence type="ECO:0000313" key="3">
    <source>
        <dbReference type="Proteomes" id="UP000267469"/>
    </source>
</evidence>
<organism evidence="2 3">
    <name type="scientific">Sinomicrobium pectinilyticum</name>
    <dbReference type="NCBI Taxonomy" id="1084421"/>
    <lineage>
        <taxon>Bacteria</taxon>
        <taxon>Pseudomonadati</taxon>
        <taxon>Bacteroidota</taxon>
        <taxon>Flavobacteriia</taxon>
        <taxon>Flavobacteriales</taxon>
        <taxon>Flavobacteriaceae</taxon>
        <taxon>Sinomicrobium</taxon>
    </lineage>
</organism>
<evidence type="ECO:0000313" key="2">
    <source>
        <dbReference type="EMBL" id="RNL82968.1"/>
    </source>
</evidence>
<accession>A0A3N0E571</accession>
<dbReference type="Proteomes" id="UP000267469">
    <property type="component" value="Unassembled WGS sequence"/>
</dbReference>
<gene>
    <name evidence="2" type="ORF">ED312_16300</name>
</gene>
<comment type="caution">
    <text evidence="2">The sequence shown here is derived from an EMBL/GenBank/DDBJ whole genome shotgun (WGS) entry which is preliminary data.</text>
</comment>
<feature type="transmembrane region" description="Helical" evidence="1">
    <location>
        <begin position="27"/>
        <end position="46"/>
    </location>
</feature>
<keyword evidence="1" id="KW-0812">Transmembrane</keyword>
<sequence>LRGVPPAGENNQTEFNLQTRKTQYRRISYFLISFIISAACCFWQQAAFFNGAEKLFLFPYLRPLNILYPSKNPKN</sequence>
<dbReference type="AlphaFoldDB" id="A0A3N0E571"/>